<evidence type="ECO:0000256" key="1">
    <source>
        <dbReference type="SAM" id="SignalP"/>
    </source>
</evidence>
<keyword evidence="3" id="KW-1185">Reference proteome</keyword>
<organism evidence="2 3">
    <name type="scientific">Halopseudomonas xinjiangensis</name>
    <dbReference type="NCBI Taxonomy" id="487184"/>
    <lineage>
        <taxon>Bacteria</taxon>
        <taxon>Pseudomonadati</taxon>
        <taxon>Pseudomonadota</taxon>
        <taxon>Gammaproteobacteria</taxon>
        <taxon>Pseudomonadales</taxon>
        <taxon>Pseudomonadaceae</taxon>
        <taxon>Halopseudomonas</taxon>
    </lineage>
</organism>
<dbReference type="Proteomes" id="UP000243207">
    <property type="component" value="Chromosome I"/>
</dbReference>
<dbReference type="AlphaFoldDB" id="A0A1H1X2I6"/>
<accession>A0A1H1X2I6</accession>
<reference evidence="3" key="1">
    <citation type="submission" date="2016-10" db="EMBL/GenBank/DDBJ databases">
        <authorList>
            <person name="Varghese N."/>
            <person name="Submissions S."/>
        </authorList>
    </citation>
    <scope>NUCLEOTIDE SEQUENCE [LARGE SCALE GENOMIC DNA]</scope>
    <source>
        <strain evidence="3">NRRL B-51270</strain>
    </source>
</reference>
<evidence type="ECO:0000313" key="2">
    <source>
        <dbReference type="EMBL" id="SDT03412.1"/>
    </source>
</evidence>
<dbReference type="STRING" id="487184.SAMN05216421_2744"/>
<evidence type="ECO:0000313" key="3">
    <source>
        <dbReference type="Proteomes" id="UP000243207"/>
    </source>
</evidence>
<dbReference type="SUPFAM" id="SSF53850">
    <property type="entry name" value="Periplasmic binding protein-like II"/>
    <property type="match status" value="1"/>
</dbReference>
<gene>
    <name evidence="2" type="ORF">SAMN05216421_2744</name>
</gene>
<keyword evidence="1" id="KW-0732">Signal</keyword>
<protein>
    <submittedName>
        <fullName evidence="2">Uncharacterized protein</fullName>
    </submittedName>
</protein>
<sequence length="311" mass="34864">MQMSGLGINCKLLRGWCFAMLCLLVPAVSAQAQSSPSEPASVETLEWTVWPLPGVINIGDGKPTDGAAMDLLRLIMSELPAFAPNYRLGNRFRQQQDMQQGQNFCSAPLFRRADSDEYGYFVPFMASTPIQLVIRRSAADEFPIENGTISLARLAERDDLRGGYSGFRTYPPAVSHWLEQAREDGRVEKATGTPSGENILRMVSLERIDYAFEFSILINTVNKHFRSGEPLRGVPIKGHRALVEAGIYCSRTPWGKRVAGELDRVIRELASDPETLLALYRPWVPEETYGLYKADLQAYYRQRASRPAVLE</sequence>
<name>A0A1H1X2I6_9GAMM</name>
<feature type="chain" id="PRO_5009265077" evidence="1">
    <location>
        <begin position="33"/>
        <end position="311"/>
    </location>
</feature>
<proteinExistence type="predicted"/>
<dbReference type="EMBL" id="LT629736">
    <property type="protein sequence ID" value="SDT03412.1"/>
    <property type="molecule type" value="Genomic_DNA"/>
</dbReference>
<feature type="signal peptide" evidence="1">
    <location>
        <begin position="1"/>
        <end position="32"/>
    </location>
</feature>